<evidence type="ECO:0000313" key="9">
    <source>
        <dbReference type="EMBL" id="BAB60497.1"/>
    </source>
</evidence>
<dbReference type="GeneID" id="1441471"/>
<feature type="transmembrane region" description="Helical" evidence="7">
    <location>
        <begin position="228"/>
        <end position="250"/>
    </location>
</feature>
<feature type="transmembrane region" description="Helical" evidence="7">
    <location>
        <begin position="327"/>
        <end position="357"/>
    </location>
</feature>
<evidence type="ECO:0000256" key="4">
    <source>
        <dbReference type="ARBA" id="ARBA00022692"/>
    </source>
</evidence>
<dbReference type="CDD" id="cd06261">
    <property type="entry name" value="TM_PBP2"/>
    <property type="match status" value="1"/>
</dbReference>
<dbReference type="Gene3D" id="1.10.3720.10">
    <property type="entry name" value="MetI-like"/>
    <property type="match status" value="1"/>
</dbReference>
<name>Q978R0_THEVO</name>
<feature type="transmembrane region" description="Helical" evidence="7">
    <location>
        <begin position="175"/>
        <end position="195"/>
    </location>
</feature>
<dbReference type="SUPFAM" id="SSF161098">
    <property type="entry name" value="MetI-like"/>
    <property type="match status" value="1"/>
</dbReference>
<keyword evidence="5 7" id="KW-1133">Transmembrane helix</keyword>
<dbReference type="PaxDb" id="273116-14325594"/>
<comment type="similarity">
    <text evidence="7">Belongs to the binding-protein-dependent transport system permease family.</text>
</comment>
<keyword evidence="6 7" id="KW-0472">Membrane</keyword>
<dbReference type="PROSITE" id="PS50928">
    <property type="entry name" value="ABC_TM1"/>
    <property type="match status" value="1"/>
</dbReference>
<evidence type="ECO:0000256" key="7">
    <source>
        <dbReference type="RuleBase" id="RU363032"/>
    </source>
</evidence>
<evidence type="ECO:0000256" key="3">
    <source>
        <dbReference type="ARBA" id="ARBA00022475"/>
    </source>
</evidence>
<evidence type="ECO:0000256" key="5">
    <source>
        <dbReference type="ARBA" id="ARBA00022989"/>
    </source>
</evidence>
<dbReference type="PANTHER" id="PTHR43163:SF6">
    <property type="entry name" value="DIPEPTIDE TRANSPORT SYSTEM PERMEASE PROTEIN DPPB-RELATED"/>
    <property type="match status" value="1"/>
</dbReference>
<dbReference type="PhylomeDB" id="Q978R0"/>
<dbReference type="STRING" id="273116.gene:9382163"/>
<dbReference type="KEGG" id="tvo:TVG1400273"/>
<dbReference type="GO" id="GO:0055085">
    <property type="term" value="P:transmembrane transport"/>
    <property type="evidence" value="ECO:0007669"/>
    <property type="project" value="InterPro"/>
</dbReference>
<keyword evidence="2 7" id="KW-0813">Transport</keyword>
<dbReference type="InterPro" id="IPR045621">
    <property type="entry name" value="BPD_transp_1_N"/>
</dbReference>
<dbReference type="Proteomes" id="UP000001017">
    <property type="component" value="Chromosome"/>
</dbReference>
<keyword evidence="4 7" id="KW-0812">Transmembrane</keyword>
<proteinExistence type="inferred from homology"/>
<dbReference type="InterPro" id="IPR000515">
    <property type="entry name" value="MetI-like"/>
</dbReference>
<dbReference type="PANTHER" id="PTHR43163">
    <property type="entry name" value="DIPEPTIDE TRANSPORT SYSTEM PERMEASE PROTEIN DPPB-RELATED"/>
    <property type="match status" value="1"/>
</dbReference>
<evidence type="ECO:0000256" key="1">
    <source>
        <dbReference type="ARBA" id="ARBA00004651"/>
    </source>
</evidence>
<keyword evidence="10" id="KW-1185">Reference proteome</keyword>
<dbReference type="eggNOG" id="arCOG00751">
    <property type="taxonomic scope" value="Archaea"/>
</dbReference>
<dbReference type="GO" id="GO:0005886">
    <property type="term" value="C:plasma membrane"/>
    <property type="evidence" value="ECO:0007669"/>
    <property type="project" value="UniProtKB-SubCell"/>
</dbReference>
<sequence length="363" mass="39835">MELRFFIIRRLLLLIPTLIGLTLLTFILVRALPTSLLLSQYVNPHSTLPRSVQIAHAKAILGLDYPVPIQYFFYLAALIHGNWGFMVSNFYTGPVLTGIEEFFPNTLQLTIFAVILSVLISIPLGTYIGSKPNSLADHAGRIFSLAVYAMPAFVLALLFQIVFGRGAITGNPLGVFPISGTFNYALVPFPVPSWLTTPGTSALVSHPTHLIIFDALIHHNYAIAYSGLLHIVLPVLTLTLGILAGIVRFLRAGMMDNMRQEYVKTARAKGVPEKVIIRRHIRKNALIPTVTVLGLLFASLLGGVVLIEDVFDYPGMGLLGINAITSYSIYGVMGVTLVFGLVLVFANLIVDVVYAFLDPRIRY</sequence>
<feature type="transmembrane region" description="Helical" evidence="7">
    <location>
        <begin position="12"/>
        <end position="32"/>
    </location>
</feature>
<keyword evidence="3" id="KW-1003">Cell membrane</keyword>
<dbReference type="Pfam" id="PF19300">
    <property type="entry name" value="BPD_transp_1_N"/>
    <property type="match status" value="1"/>
</dbReference>
<reference evidence="9 10" key="2">
    <citation type="journal article" date="2000" name="Proc. Natl. Acad. Sci. U.S.A.">
        <title>Archaeal adaptation to higher temperatures revealed by genomic sequence of Thermoplasma volcanium.</title>
        <authorList>
            <person name="Kawashima T."/>
            <person name="Amano N."/>
            <person name="Koike H."/>
            <person name="Makino S."/>
            <person name="Higuchi S."/>
            <person name="Kawashima-Ohya Y."/>
            <person name="Watanabe K."/>
            <person name="Yamazaki M."/>
            <person name="Kanehori K."/>
            <person name="Kawamoto T."/>
            <person name="Nunoshiba T."/>
            <person name="Yamamoto Y."/>
            <person name="Aramaki H."/>
            <person name="Makino K."/>
            <person name="Suzuki M."/>
        </authorList>
    </citation>
    <scope>NUCLEOTIDE SEQUENCE [LARGE SCALE GENOMIC DNA]</scope>
    <source>
        <strain evidence="10">ATCC 51530 / DSM 4299 / JCM 9571 / NBRC 15438 / GSS1</strain>
    </source>
</reference>
<feature type="domain" description="ABC transmembrane type-1" evidence="8">
    <location>
        <begin position="103"/>
        <end position="354"/>
    </location>
</feature>
<dbReference type="EMBL" id="BA000011">
    <property type="protein sequence ID" value="BAB60497.1"/>
    <property type="molecule type" value="Genomic_DNA"/>
</dbReference>
<evidence type="ECO:0000256" key="6">
    <source>
        <dbReference type="ARBA" id="ARBA00023136"/>
    </source>
</evidence>
<dbReference type="AlphaFoldDB" id="Q978R0"/>
<gene>
    <name evidence="9" type="ORF">TVG1400273</name>
</gene>
<accession>Q978R0</accession>
<dbReference type="RefSeq" id="WP_010917589.1">
    <property type="nucleotide sequence ID" value="NC_002689.2"/>
</dbReference>
<feature type="transmembrane region" description="Helical" evidence="7">
    <location>
        <begin position="71"/>
        <end position="90"/>
    </location>
</feature>
<feature type="transmembrane region" description="Helical" evidence="7">
    <location>
        <begin position="102"/>
        <end position="122"/>
    </location>
</feature>
<evidence type="ECO:0000259" key="8">
    <source>
        <dbReference type="PROSITE" id="PS50928"/>
    </source>
</evidence>
<evidence type="ECO:0000256" key="2">
    <source>
        <dbReference type="ARBA" id="ARBA00022448"/>
    </source>
</evidence>
<dbReference type="Pfam" id="PF00528">
    <property type="entry name" value="BPD_transp_1"/>
    <property type="match status" value="1"/>
</dbReference>
<dbReference type="HOGENOM" id="CLU_036879_1_3_2"/>
<feature type="transmembrane region" description="Helical" evidence="7">
    <location>
        <begin position="285"/>
        <end position="307"/>
    </location>
</feature>
<protein>
    <submittedName>
        <fullName evidence="9">ABC transport system permease protein P1P2A1A2</fullName>
    </submittedName>
</protein>
<feature type="transmembrane region" description="Helical" evidence="7">
    <location>
        <begin position="142"/>
        <end position="163"/>
    </location>
</feature>
<comment type="subcellular location">
    <subcellularLocation>
        <location evidence="1 7">Cell membrane</location>
        <topology evidence="1 7">Multi-pass membrane protein</topology>
    </subcellularLocation>
</comment>
<dbReference type="InterPro" id="IPR035906">
    <property type="entry name" value="MetI-like_sf"/>
</dbReference>
<reference evidence="9 10" key="1">
    <citation type="journal article" date="1999" name="Proc. Jpn. Acad.">
        <title>Determination of the complete genomic DNA sequence of Thermoplasma volvanium GSS1.</title>
        <authorList>
            <person name="Kawashima T."/>
            <person name="Yamamoto Y."/>
            <person name="Aramaki H."/>
            <person name="Nunoshiba T."/>
            <person name="Kawamoto T."/>
            <person name="Watanabe K."/>
            <person name="Yamazaki M."/>
            <person name="Kanehori K."/>
            <person name="Amano N."/>
            <person name="Ohya Y."/>
            <person name="Makino K."/>
            <person name="Suzuki M."/>
        </authorList>
    </citation>
    <scope>NUCLEOTIDE SEQUENCE [LARGE SCALE GENOMIC DNA]</scope>
    <source>
        <strain evidence="10">ATCC 51530 / DSM 4299 / JCM 9571 / NBRC 15438 / GSS1</strain>
    </source>
</reference>
<evidence type="ECO:0000313" key="10">
    <source>
        <dbReference type="Proteomes" id="UP000001017"/>
    </source>
</evidence>
<organism evidence="9 10">
    <name type="scientific">Thermoplasma volcanium (strain ATCC 51530 / DSM 4299 / JCM 9571 / NBRC 15438 / GSS1)</name>
    <dbReference type="NCBI Taxonomy" id="273116"/>
    <lineage>
        <taxon>Archaea</taxon>
        <taxon>Methanobacteriati</taxon>
        <taxon>Thermoplasmatota</taxon>
        <taxon>Thermoplasmata</taxon>
        <taxon>Thermoplasmatales</taxon>
        <taxon>Thermoplasmataceae</taxon>
        <taxon>Thermoplasma</taxon>
    </lineage>
</organism>